<feature type="transmembrane region" description="Helical" evidence="1">
    <location>
        <begin position="15"/>
        <end position="36"/>
    </location>
</feature>
<sequence>MRVPSLSAHPLDPCMSAFLTLACIPAVKVWPLLLIFPSPSGIKQPHLIRHPMMSSPCLQLQQSMRQNLPSRITLGESRP</sequence>
<dbReference type="AlphaFoldDB" id="A0A2R6WFM3"/>
<accession>A0A2R6WFM3</accession>
<dbReference type="Gramene" id="Mp1g09930.1">
    <property type="protein sequence ID" value="Mp1g09930.1.cds1"/>
    <property type="gene ID" value="Mp1g09930"/>
</dbReference>
<proteinExistence type="predicted"/>
<keyword evidence="1" id="KW-0472">Membrane</keyword>
<evidence type="ECO:0000313" key="2">
    <source>
        <dbReference type="EMBL" id="PTQ32646.1"/>
    </source>
</evidence>
<dbReference type="EMBL" id="KZ772768">
    <property type="protein sequence ID" value="PTQ32646.1"/>
    <property type="molecule type" value="Genomic_DNA"/>
</dbReference>
<evidence type="ECO:0000313" key="3">
    <source>
        <dbReference type="Proteomes" id="UP000244005"/>
    </source>
</evidence>
<keyword evidence="1" id="KW-1133">Transmembrane helix</keyword>
<dbReference type="Proteomes" id="UP000244005">
    <property type="component" value="Unassembled WGS sequence"/>
</dbReference>
<protein>
    <submittedName>
        <fullName evidence="2">Uncharacterized protein</fullName>
    </submittedName>
</protein>
<evidence type="ECO:0000256" key="1">
    <source>
        <dbReference type="SAM" id="Phobius"/>
    </source>
</evidence>
<keyword evidence="3" id="KW-1185">Reference proteome</keyword>
<gene>
    <name evidence="2" type="ORF">MARPO_0096s0008</name>
</gene>
<name>A0A2R6WFM3_MARPO</name>
<dbReference type="PROSITE" id="PS51257">
    <property type="entry name" value="PROKAR_LIPOPROTEIN"/>
    <property type="match status" value="1"/>
</dbReference>
<organism evidence="2 3">
    <name type="scientific">Marchantia polymorpha</name>
    <name type="common">Common liverwort</name>
    <name type="synonym">Marchantia aquatica</name>
    <dbReference type="NCBI Taxonomy" id="3197"/>
    <lineage>
        <taxon>Eukaryota</taxon>
        <taxon>Viridiplantae</taxon>
        <taxon>Streptophyta</taxon>
        <taxon>Embryophyta</taxon>
        <taxon>Marchantiophyta</taxon>
        <taxon>Marchantiopsida</taxon>
        <taxon>Marchantiidae</taxon>
        <taxon>Marchantiales</taxon>
        <taxon>Marchantiaceae</taxon>
        <taxon>Marchantia</taxon>
    </lineage>
</organism>
<reference evidence="3" key="1">
    <citation type="journal article" date="2017" name="Cell">
        <title>Insights into land plant evolution garnered from the Marchantia polymorpha genome.</title>
        <authorList>
            <person name="Bowman J.L."/>
            <person name="Kohchi T."/>
            <person name="Yamato K.T."/>
            <person name="Jenkins J."/>
            <person name="Shu S."/>
            <person name="Ishizaki K."/>
            <person name="Yamaoka S."/>
            <person name="Nishihama R."/>
            <person name="Nakamura Y."/>
            <person name="Berger F."/>
            <person name="Adam C."/>
            <person name="Aki S.S."/>
            <person name="Althoff F."/>
            <person name="Araki T."/>
            <person name="Arteaga-Vazquez M.A."/>
            <person name="Balasubrmanian S."/>
            <person name="Barry K."/>
            <person name="Bauer D."/>
            <person name="Boehm C.R."/>
            <person name="Briginshaw L."/>
            <person name="Caballero-Perez J."/>
            <person name="Catarino B."/>
            <person name="Chen F."/>
            <person name="Chiyoda S."/>
            <person name="Chovatia M."/>
            <person name="Davies K.M."/>
            <person name="Delmans M."/>
            <person name="Demura T."/>
            <person name="Dierschke T."/>
            <person name="Dolan L."/>
            <person name="Dorantes-Acosta A.E."/>
            <person name="Eklund D.M."/>
            <person name="Florent S.N."/>
            <person name="Flores-Sandoval E."/>
            <person name="Fujiyama A."/>
            <person name="Fukuzawa H."/>
            <person name="Galik B."/>
            <person name="Grimanelli D."/>
            <person name="Grimwood J."/>
            <person name="Grossniklaus U."/>
            <person name="Hamada T."/>
            <person name="Haseloff J."/>
            <person name="Hetherington A.J."/>
            <person name="Higo A."/>
            <person name="Hirakawa Y."/>
            <person name="Hundley H.N."/>
            <person name="Ikeda Y."/>
            <person name="Inoue K."/>
            <person name="Inoue S.I."/>
            <person name="Ishida S."/>
            <person name="Jia Q."/>
            <person name="Kakita M."/>
            <person name="Kanazawa T."/>
            <person name="Kawai Y."/>
            <person name="Kawashima T."/>
            <person name="Kennedy M."/>
            <person name="Kinose K."/>
            <person name="Kinoshita T."/>
            <person name="Kohara Y."/>
            <person name="Koide E."/>
            <person name="Komatsu K."/>
            <person name="Kopischke S."/>
            <person name="Kubo M."/>
            <person name="Kyozuka J."/>
            <person name="Lagercrantz U."/>
            <person name="Lin S.S."/>
            <person name="Lindquist E."/>
            <person name="Lipzen A.M."/>
            <person name="Lu C.W."/>
            <person name="De Luna E."/>
            <person name="Martienssen R.A."/>
            <person name="Minamino N."/>
            <person name="Mizutani M."/>
            <person name="Mizutani M."/>
            <person name="Mochizuki N."/>
            <person name="Monte I."/>
            <person name="Mosher R."/>
            <person name="Nagasaki H."/>
            <person name="Nakagami H."/>
            <person name="Naramoto S."/>
            <person name="Nishitani K."/>
            <person name="Ohtani M."/>
            <person name="Okamoto T."/>
            <person name="Okumura M."/>
            <person name="Phillips J."/>
            <person name="Pollak B."/>
            <person name="Reinders A."/>
            <person name="Rovekamp M."/>
            <person name="Sano R."/>
            <person name="Sawa S."/>
            <person name="Schmid M.W."/>
            <person name="Shirakawa M."/>
            <person name="Solano R."/>
            <person name="Spunde A."/>
            <person name="Suetsugu N."/>
            <person name="Sugano S."/>
            <person name="Sugiyama A."/>
            <person name="Sun R."/>
            <person name="Suzuki Y."/>
            <person name="Takenaka M."/>
            <person name="Takezawa D."/>
            <person name="Tomogane H."/>
            <person name="Tsuzuki M."/>
            <person name="Ueda T."/>
            <person name="Umeda M."/>
            <person name="Ward J.M."/>
            <person name="Watanabe Y."/>
            <person name="Yazaki K."/>
            <person name="Yokoyama R."/>
            <person name="Yoshitake Y."/>
            <person name="Yotsui I."/>
            <person name="Zachgo S."/>
            <person name="Schmutz J."/>
        </authorList>
    </citation>
    <scope>NUCLEOTIDE SEQUENCE [LARGE SCALE GENOMIC DNA]</scope>
    <source>
        <strain evidence="3">Tak-1</strain>
    </source>
</reference>
<keyword evidence="1" id="KW-0812">Transmembrane</keyword>